<evidence type="ECO:0000256" key="5">
    <source>
        <dbReference type="ARBA" id="ARBA00023014"/>
    </source>
</evidence>
<dbReference type="InterPro" id="IPR036844">
    <property type="entry name" value="Hint_dom_sf"/>
</dbReference>
<dbReference type="InterPro" id="IPR006142">
    <property type="entry name" value="INTEIN"/>
</dbReference>
<evidence type="ECO:0000313" key="8">
    <source>
        <dbReference type="EMBL" id="TMJ06769.1"/>
    </source>
</evidence>
<dbReference type="InterPro" id="IPR030934">
    <property type="entry name" value="Intein_C"/>
</dbReference>
<dbReference type="InterPro" id="IPR004860">
    <property type="entry name" value="LAGLIDADG_dom"/>
</dbReference>
<name>A0A537LFH6_9BACT</name>
<evidence type="ECO:0000259" key="7">
    <source>
        <dbReference type="PROSITE" id="PS50819"/>
    </source>
</evidence>
<dbReference type="SUPFAM" id="SSF51294">
    <property type="entry name" value="Hedgehog/intein (Hint) domain"/>
    <property type="match status" value="1"/>
</dbReference>
<dbReference type="Gene3D" id="3.80.30.30">
    <property type="match status" value="1"/>
</dbReference>
<dbReference type="AlphaFoldDB" id="A0A537LFH6"/>
<evidence type="ECO:0000256" key="3">
    <source>
        <dbReference type="ARBA" id="ARBA00023000"/>
    </source>
</evidence>
<evidence type="ECO:0000256" key="6">
    <source>
        <dbReference type="SAM" id="MobiDB-lite"/>
    </source>
</evidence>
<dbReference type="GO" id="GO:0016539">
    <property type="term" value="P:intein-mediated protein splicing"/>
    <property type="evidence" value="ECO:0007669"/>
    <property type="project" value="InterPro"/>
</dbReference>
<dbReference type="InterPro" id="IPR058240">
    <property type="entry name" value="rSAM_sf"/>
</dbReference>
<keyword evidence="1" id="KW-0479">Metal-binding</keyword>
<dbReference type="SUPFAM" id="SSF55608">
    <property type="entry name" value="Homing endonucleases"/>
    <property type="match status" value="1"/>
</dbReference>
<keyword evidence="4" id="KW-0408">Iron</keyword>
<evidence type="ECO:0000256" key="2">
    <source>
        <dbReference type="ARBA" id="ARBA00022813"/>
    </source>
</evidence>
<reference evidence="8 9" key="1">
    <citation type="journal article" date="2019" name="Nat. Microbiol.">
        <title>Mediterranean grassland soil C-N compound turnover is dependent on rainfall and depth, and is mediated by genomically divergent microorganisms.</title>
        <authorList>
            <person name="Diamond S."/>
            <person name="Andeer P.F."/>
            <person name="Li Z."/>
            <person name="Crits-Christoph A."/>
            <person name="Burstein D."/>
            <person name="Anantharaman K."/>
            <person name="Lane K.R."/>
            <person name="Thomas B.C."/>
            <person name="Pan C."/>
            <person name="Northen T.R."/>
            <person name="Banfield J.F."/>
        </authorList>
    </citation>
    <scope>NUCLEOTIDE SEQUENCE [LARGE SCALE GENOMIC DNA]</scope>
    <source>
        <strain evidence="8">NP_1</strain>
    </source>
</reference>
<dbReference type="CDD" id="cd01335">
    <property type="entry name" value="Radical_SAM"/>
    <property type="match status" value="1"/>
</dbReference>
<dbReference type="GO" id="GO:0046872">
    <property type="term" value="F:metal ion binding"/>
    <property type="evidence" value="ECO:0007669"/>
    <property type="project" value="UniProtKB-KW"/>
</dbReference>
<sequence>MTLQSELFPAPDTDLVSITSQPRLFKATGARVLPNVEWVEIQVKSVLNRVQGMPFKWSINPYRGCQHQCTFCMWPETPVLMGDGTHKPIAELRAGDTIYGTMRDGFYRRYVRTTVMAHWFTQKPAFRIFLEDGTSIVASGDHRFLSERGWKYVTGTEYGRERRPFLTLNNKLMGVGRFTPQPQKNSDYMRGYLAGLIHGDGCLTTYSQARPGHRHSIVHQFRLALTDTEALRRAESYLREYDIPTRAFLFSGPTAQHRAVHAIRAQTRSLVEAVRFLVDWPGVPPEDWWKGFLAGIFDAEGGHEHGVIRIANTDEVILDHVRRGLTRLGFHHVTEVHARSCEGRLKYVRVRGGLPETIRFFHTVAPAISRKRDIEGRAVKSGAALRVVSIEPLSREVELVDITTGTGDFVANGVISHNCYARRTHWFLDQDGVNGWGSRIFVKINAPEVLRRELAQPSWTHEEVHLGTATDPYQPAEGAYKISRQILEALLAARTPVDIVTRSTMVVRDVDILRQLADGPGAMVCFSIATMDAAVAREIEPDVPPPLRRLEALRSLAQAGVPVAVLLAPVLPGITDQPKQLAAVVEAAKEYGASSLWTNALHLGDVTRQAFFHYLEQRRPELIPQYERMYRGKYAPSSYRRHVQEIVAVLKAKHGFRAPRADSRPNQKVASLSAPQQLSLLP</sequence>
<dbReference type="Proteomes" id="UP000315217">
    <property type="component" value="Unassembled WGS sequence"/>
</dbReference>
<dbReference type="InterPro" id="IPR003586">
    <property type="entry name" value="Hint_dom_C"/>
</dbReference>
<feature type="compositionally biased region" description="Low complexity" evidence="6">
    <location>
        <begin position="670"/>
        <end position="682"/>
    </location>
</feature>
<dbReference type="EMBL" id="VBAI01000313">
    <property type="protein sequence ID" value="TMJ06769.1"/>
    <property type="molecule type" value="Genomic_DNA"/>
</dbReference>
<dbReference type="CDD" id="cd00081">
    <property type="entry name" value="Hint"/>
    <property type="match status" value="1"/>
</dbReference>
<dbReference type="PRINTS" id="PR00379">
    <property type="entry name" value="INTEIN"/>
</dbReference>
<accession>A0A537LFH6</accession>
<evidence type="ECO:0000256" key="4">
    <source>
        <dbReference type="ARBA" id="ARBA00023004"/>
    </source>
</evidence>
<feature type="domain" description="DOD-type homing endonuclease" evidence="7">
    <location>
        <begin position="193"/>
        <end position="330"/>
    </location>
</feature>
<keyword evidence="2" id="KW-0068">Autocatalytic cleavage</keyword>
<dbReference type="GO" id="GO:0004519">
    <property type="term" value="F:endonuclease activity"/>
    <property type="evidence" value="ECO:0007669"/>
    <property type="project" value="InterPro"/>
</dbReference>
<evidence type="ECO:0000313" key="9">
    <source>
        <dbReference type="Proteomes" id="UP000315217"/>
    </source>
</evidence>
<dbReference type="Gene3D" id="2.170.16.10">
    <property type="entry name" value="Hedgehog/Intein (Hint) domain"/>
    <property type="match status" value="1"/>
</dbReference>
<protein>
    <submittedName>
        <fullName evidence="8">Radical SAM protein</fullName>
    </submittedName>
</protein>
<dbReference type="SMART" id="SM00305">
    <property type="entry name" value="HintC"/>
    <property type="match status" value="1"/>
</dbReference>
<comment type="caution">
    <text evidence="8">The sequence shown here is derived from an EMBL/GenBank/DDBJ whole genome shotgun (WGS) entry which is preliminary data.</text>
</comment>
<dbReference type="InterPro" id="IPR006141">
    <property type="entry name" value="Intein_N"/>
</dbReference>
<dbReference type="PANTHER" id="PTHR43432">
    <property type="entry name" value="SLR0285 PROTEIN"/>
    <property type="match status" value="1"/>
</dbReference>
<dbReference type="PROSITE" id="PS50818">
    <property type="entry name" value="INTEIN_C_TER"/>
    <property type="match status" value="1"/>
</dbReference>
<dbReference type="Pfam" id="PF14528">
    <property type="entry name" value="LAGLIDADG_3"/>
    <property type="match status" value="1"/>
</dbReference>
<dbReference type="InterPro" id="IPR004042">
    <property type="entry name" value="Intein_endonuc_central"/>
</dbReference>
<dbReference type="PANTHER" id="PTHR43432:SF3">
    <property type="entry name" value="SLR0285 PROTEIN"/>
    <property type="match status" value="1"/>
</dbReference>
<dbReference type="GO" id="GO:0051536">
    <property type="term" value="F:iron-sulfur cluster binding"/>
    <property type="evidence" value="ECO:0007669"/>
    <property type="project" value="UniProtKB-KW"/>
</dbReference>
<dbReference type="SUPFAM" id="SSF102114">
    <property type="entry name" value="Radical SAM enzymes"/>
    <property type="match status" value="1"/>
</dbReference>
<feature type="region of interest" description="Disordered" evidence="6">
    <location>
        <begin position="658"/>
        <end position="682"/>
    </location>
</feature>
<evidence type="ECO:0000256" key="1">
    <source>
        <dbReference type="ARBA" id="ARBA00022723"/>
    </source>
</evidence>
<organism evidence="8 9">
    <name type="scientific">Candidatus Segetimicrobium genomatis</name>
    <dbReference type="NCBI Taxonomy" id="2569760"/>
    <lineage>
        <taxon>Bacteria</taxon>
        <taxon>Bacillati</taxon>
        <taxon>Candidatus Sysuimicrobiota</taxon>
        <taxon>Candidatus Sysuimicrobiia</taxon>
        <taxon>Candidatus Sysuimicrobiales</taxon>
        <taxon>Candidatus Segetimicrobiaceae</taxon>
        <taxon>Candidatus Segetimicrobium</taxon>
    </lineage>
</organism>
<dbReference type="InterPro" id="IPR027434">
    <property type="entry name" value="Homing_endonucl"/>
</dbReference>
<keyword evidence="5" id="KW-0411">Iron-sulfur</keyword>
<dbReference type="PROSITE" id="PS50817">
    <property type="entry name" value="INTEIN_N_TER"/>
    <property type="match status" value="1"/>
</dbReference>
<dbReference type="InterPro" id="IPR040086">
    <property type="entry name" value="MJ0683-like"/>
</dbReference>
<gene>
    <name evidence="8" type="ORF">E6G98_14245</name>
</gene>
<keyword evidence="3" id="KW-0651">Protein splicing</keyword>
<dbReference type="PROSITE" id="PS50819">
    <property type="entry name" value="INTEIN_ENDONUCLEASE"/>
    <property type="match status" value="1"/>
</dbReference>
<dbReference type="Gene3D" id="3.10.28.10">
    <property type="entry name" value="Homing endonucleases"/>
    <property type="match status" value="1"/>
</dbReference>
<proteinExistence type="predicted"/>